<feature type="region of interest" description="Disordered" evidence="1">
    <location>
        <begin position="1"/>
        <end position="66"/>
    </location>
</feature>
<evidence type="ECO:0000313" key="4">
    <source>
        <dbReference type="Proteomes" id="UP000005240"/>
    </source>
</evidence>
<evidence type="ECO:0000256" key="1">
    <source>
        <dbReference type="SAM" id="MobiDB-lite"/>
    </source>
</evidence>
<sequence length="332" mass="36752">MPPRNLNGPRADQDGWSKTIEMEDVMSSGSSLDQSALDRSQTPTQSDFSSNPPLTESRHNPQNPEPGFLAAIAEIFAHPNTDGSIFINAEKVKTLSPLLAIEKIACVQTLSMVEKITQRLDSMEKSISSVVRSEPKNGPSWASTTKKNTPIVPHSVAVRSPPSNRVLNEFKPAFFIIRKSIPDSRPFFQMSPLEITNKVNEVIKDIEAVTADGSTIKVKGAARLPSGDFKFFTQTRFAANWLLEHKHEWTHLCDPTLVTPASTFPVILHSVPISFTPSNKATLAELCRENNIHPDHIQSARWLGNPQANKKSHGSLIVNFFDKDLARKIEKG</sequence>
<feature type="non-terminal residue" evidence="2">
    <location>
        <position position="332"/>
    </location>
</feature>
<dbReference type="OrthoDB" id="2503127at2759"/>
<reference evidence="3" key="4">
    <citation type="submission" date="2025-05" db="UniProtKB">
        <authorList>
            <consortium name="EnsemblFungi"/>
        </authorList>
    </citation>
    <scope>IDENTIFICATION</scope>
    <source>
        <strain evidence="3">isolate 1-1 / race 1 (BBBD)</strain>
    </source>
</reference>
<evidence type="ECO:0000313" key="2">
    <source>
        <dbReference type="EMBL" id="OAV85286.1"/>
    </source>
</evidence>
<accession>A0A180FXZ5</accession>
<dbReference type="VEuPathDB" id="FungiDB:PTTG_30640"/>
<dbReference type="STRING" id="630390.A0A180FXZ5"/>
<reference evidence="2" key="1">
    <citation type="submission" date="2009-11" db="EMBL/GenBank/DDBJ databases">
        <authorList>
            <consortium name="The Broad Institute Genome Sequencing Platform"/>
            <person name="Ward D."/>
            <person name="Feldgarden M."/>
            <person name="Earl A."/>
            <person name="Young S.K."/>
            <person name="Zeng Q."/>
            <person name="Koehrsen M."/>
            <person name="Alvarado L."/>
            <person name="Berlin A."/>
            <person name="Bochicchio J."/>
            <person name="Borenstein D."/>
            <person name="Chapman S.B."/>
            <person name="Chen Z."/>
            <person name="Engels R."/>
            <person name="Freedman E."/>
            <person name="Gellesch M."/>
            <person name="Goldberg J."/>
            <person name="Griggs A."/>
            <person name="Gujja S."/>
            <person name="Heilman E."/>
            <person name="Heiman D."/>
            <person name="Hepburn T."/>
            <person name="Howarth C."/>
            <person name="Jen D."/>
            <person name="Larson L."/>
            <person name="Lewis B."/>
            <person name="Mehta T."/>
            <person name="Park D."/>
            <person name="Pearson M."/>
            <person name="Roberts A."/>
            <person name="Saif S."/>
            <person name="Shea T."/>
            <person name="Shenoy N."/>
            <person name="Sisk P."/>
            <person name="Stolte C."/>
            <person name="Sykes S."/>
            <person name="Thomson T."/>
            <person name="Walk T."/>
            <person name="White J."/>
            <person name="Yandava C."/>
            <person name="Izard J."/>
            <person name="Baranova O.V."/>
            <person name="Blanton J.M."/>
            <person name="Tanner A.C."/>
            <person name="Dewhirst F.E."/>
            <person name="Haas B."/>
            <person name="Nusbaum C."/>
            <person name="Birren B."/>
        </authorList>
    </citation>
    <scope>NUCLEOTIDE SEQUENCE [LARGE SCALE GENOMIC DNA]</scope>
    <source>
        <strain evidence="2">1-1 BBBD Race 1</strain>
    </source>
</reference>
<feature type="region of interest" description="Disordered" evidence="1">
    <location>
        <begin position="128"/>
        <end position="148"/>
    </location>
</feature>
<proteinExistence type="predicted"/>
<reference evidence="2" key="2">
    <citation type="submission" date="2016-05" db="EMBL/GenBank/DDBJ databases">
        <title>Comparative analysis highlights variable genome content of wheat rusts and divergence of the mating loci.</title>
        <authorList>
            <person name="Cuomo C.A."/>
            <person name="Bakkeren G."/>
            <person name="Szabo L."/>
            <person name="Khalil H."/>
            <person name="Joly D."/>
            <person name="Goldberg J."/>
            <person name="Young S."/>
            <person name="Zeng Q."/>
            <person name="Fellers J."/>
        </authorList>
    </citation>
    <scope>NUCLEOTIDE SEQUENCE [LARGE SCALE GENOMIC DNA]</scope>
    <source>
        <strain evidence="2">1-1 BBBD Race 1</strain>
    </source>
</reference>
<reference evidence="3 4" key="3">
    <citation type="journal article" date="2017" name="G3 (Bethesda)">
        <title>Comparative analysis highlights variable genome content of wheat rusts and divergence of the mating loci.</title>
        <authorList>
            <person name="Cuomo C.A."/>
            <person name="Bakkeren G."/>
            <person name="Khalil H.B."/>
            <person name="Panwar V."/>
            <person name="Joly D."/>
            <person name="Linning R."/>
            <person name="Sakthikumar S."/>
            <person name="Song X."/>
            <person name="Adiconis X."/>
            <person name="Fan L."/>
            <person name="Goldberg J.M."/>
            <person name="Levin J.Z."/>
            <person name="Young S."/>
            <person name="Zeng Q."/>
            <person name="Anikster Y."/>
            <person name="Bruce M."/>
            <person name="Wang M."/>
            <person name="Yin C."/>
            <person name="McCallum B."/>
            <person name="Szabo L.J."/>
            <person name="Hulbert S."/>
            <person name="Chen X."/>
            <person name="Fellers J.P."/>
        </authorList>
    </citation>
    <scope>NUCLEOTIDE SEQUENCE</scope>
    <source>
        <strain evidence="4">Isolate 1-1 / race 1 (BBBD)</strain>
        <strain evidence="3">isolate 1-1 / race 1 (BBBD)</strain>
    </source>
</reference>
<dbReference type="EnsemblFungi" id="PTTG_30640-t43_1">
    <property type="protein sequence ID" value="PTTG_30640-t43_1-p1"/>
    <property type="gene ID" value="PTTG_30640"/>
</dbReference>
<evidence type="ECO:0000313" key="3">
    <source>
        <dbReference type="EnsemblFungi" id="PTTG_30640-t43_1-p1"/>
    </source>
</evidence>
<dbReference type="Proteomes" id="UP000005240">
    <property type="component" value="Unassembled WGS sequence"/>
</dbReference>
<protein>
    <submittedName>
        <fullName evidence="2 3">Uncharacterized protein</fullName>
    </submittedName>
</protein>
<dbReference type="EMBL" id="ADAS02005344">
    <property type="protein sequence ID" value="OAV85286.1"/>
    <property type="molecule type" value="Genomic_DNA"/>
</dbReference>
<name>A0A180FXZ5_PUCT1</name>
<gene>
    <name evidence="2" type="ORF">PTTG_30640</name>
</gene>
<keyword evidence="4" id="KW-1185">Reference proteome</keyword>
<organism evidence="2">
    <name type="scientific">Puccinia triticina (isolate 1-1 / race 1 (BBBD))</name>
    <name type="common">Brown leaf rust fungus</name>
    <dbReference type="NCBI Taxonomy" id="630390"/>
    <lineage>
        <taxon>Eukaryota</taxon>
        <taxon>Fungi</taxon>
        <taxon>Dikarya</taxon>
        <taxon>Basidiomycota</taxon>
        <taxon>Pucciniomycotina</taxon>
        <taxon>Pucciniomycetes</taxon>
        <taxon>Pucciniales</taxon>
        <taxon>Pucciniaceae</taxon>
        <taxon>Puccinia</taxon>
    </lineage>
</organism>
<feature type="compositionally biased region" description="Polar residues" evidence="1">
    <location>
        <begin position="27"/>
        <end position="54"/>
    </location>
</feature>
<dbReference type="AlphaFoldDB" id="A0A180FXZ5"/>